<dbReference type="Gene3D" id="3.10.450.40">
    <property type="match status" value="1"/>
</dbReference>
<dbReference type="NCBIfam" id="TIGR03357">
    <property type="entry name" value="VI_zyme"/>
    <property type="match status" value="1"/>
</dbReference>
<sequence length="141" mass="16394">MNPSLYEMLTFNFTDELDLYQVNDTDKIILSVMNNIERVLNCRAGNLAHLPDYGIPDLHSILQNLPESAYNLMNIIQKVLLKYEPRLKSVNVNLISEDKTGNLYYTIRAHLHKVGLVRFSTEFAPEGRILINYLRQRQQID</sequence>
<dbReference type="EMBL" id="JASBAO010000002">
    <property type="protein sequence ID" value="MDI2091865.1"/>
    <property type="molecule type" value="Genomic_DNA"/>
</dbReference>
<protein>
    <submittedName>
        <fullName evidence="2">Type VI secretion system baseplate subunit TssE</fullName>
    </submittedName>
</protein>
<feature type="domain" description="IraD/Gp25-like" evidence="1">
    <location>
        <begin position="31"/>
        <end position="112"/>
    </location>
</feature>
<accession>A0ABT6Q407</accession>
<evidence type="ECO:0000313" key="2">
    <source>
        <dbReference type="EMBL" id="MDI2091865.1"/>
    </source>
</evidence>
<dbReference type="Pfam" id="PF04965">
    <property type="entry name" value="GPW_gp25"/>
    <property type="match status" value="1"/>
</dbReference>
<dbReference type="InterPro" id="IPR017737">
    <property type="entry name" value="TssE1-like"/>
</dbReference>
<dbReference type="Proteomes" id="UP001431634">
    <property type="component" value="Unassembled WGS sequence"/>
</dbReference>
<organism evidence="2 3">
    <name type="scientific">Commensalibacter oyaizuii</name>
    <dbReference type="NCBI Taxonomy" id="3043873"/>
    <lineage>
        <taxon>Bacteria</taxon>
        <taxon>Pseudomonadati</taxon>
        <taxon>Pseudomonadota</taxon>
        <taxon>Alphaproteobacteria</taxon>
        <taxon>Acetobacterales</taxon>
        <taxon>Acetobacteraceae</taxon>
    </lineage>
</organism>
<comment type="caution">
    <text evidence="2">The sequence shown here is derived from an EMBL/GenBank/DDBJ whole genome shotgun (WGS) entry which is preliminary data.</text>
</comment>
<keyword evidence="3" id="KW-1185">Reference proteome</keyword>
<proteinExistence type="predicted"/>
<dbReference type="InterPro" id="IPR007048">
    <property type="entry name" value="IraD/Gp25-like"/>
</dbReference>
<gene>
    <name evidence="2" type="primary">tssE</name>
    <name evidence="2" type="ORF">QJV27_10880</name>
</gene>
<reference evidence="2" key="1">
    <citation type="submission" date="2023-05" db="EMBL/GenBank/DDBJ databases">
        <title>Whole genome sequence of Commensalibacter sp.</title>
        <authorList>
            <person name="Charoenyingcharoen P."/>
            <person name="Yukphan P."/>
        </authorList>
    </citation>
    <scope>NUCLEOTIDE SEQUENCE</scope>
    <source>
        <strain evidence="2">TBRC 16381</strain>
    </source>
</reference>
<evidence type="ECO:0000313" key="3">
    <source>
        <dbReference type="Proteomes" id="UP001431634"/>
    </source>
</evidence>
<dbReference type="RefSeq" id="WP_281449032.1">
    <property type="nucleotide sequence ID" value="NZ_JASBAO010000002.1"/>
</dbReference>
<name>A0ABT6Q407_9PROT</name>
<evidence type="ECO:0000259" key="1">
    <source>
        <dbReference type="Pfam" id="PF04965"/>
    </source>
</evidence>
<dbReference type="SUPFAM" id="SSF160719">
    <property type="entry name" value="gpW/gp25-like"/>
    <property type="match status" value="1"/>
</dbReference>